<feature type="transmembrane region" description="Helical" evidence="5">
    <location>
        <begin position="218"/>
        <end position="243"/>
    </location>
</feature>
<evidence type="ECO:0000313" key="10">
    <source>
        <dbReference type="Proteomes" id="UP000198606"/>
    </source>
</evidence>
<keyword evidence="9" id="KW-0418">Kinase</keyword>
<dbReference type="InterPro" id="IPR011006">
    <property type="entry name" value="CheY-like_superfamily"/>
</dbReference>
<feature type="modified residue" description="4-aspartylphosphate" evidence="4">
    <location>
        <position position="730"/>
    </location>
</feature>
<dbReference type="PROSITE" id="PS50110">
    <property type="entry name" value="RESPONSE_REGULATORY"/>
    <property type="match status" value="1"/>
</dbReference>
<dbReference type="SMART" id="SM00388">
    <property type="entry name" value="HisKA"/>
    <property type="match status" value="1"/>
</dbReference>
<dbReference type="InterPro" id="IPR036890">
    <property type="entry name" value="HATPase_C_sf"/>
</dbReference>
<feature type="transmembrane region" description="Helical" evidence="5">
    <location>
        <begin position="312"/>
        <end position="333"/>
    </location>
</feature>
<dbReference type="PANTHER" id="PTHR45339:SF5">
    <property type="entry name" value="HISTIDINE KINASE"/>
    <property type="match status" value="1"/>
</dbReference>
<proteinExistence type="predicted"/>
<dbReference type="Pfam" id="PF02518">
    <property type="entry name" value="HATPase_c"/>
    <property type="match status" value="1"/>
</dbReference>
<organism evidence="9 10">
    <name type="scientific">Phytopseudomonas flavescens</name>
    <dbReference type="NCBI Taxonomy" id="29435"/>
    <lineage>
        <taxon>Bacteria</taxon>
        <taxon>Pseudomonadati</taxon>
        <taxon>Pseudomonadota</taxon>
        <taxon>Gammaproteobacteria</taxon>
        <taxon>Pseudomonadales</taxon>
        <taxon>Pseudomonadaceae</taxon>
        <taxon>Phytopseudomonas</taxon>
    </lineage>
</organism>
<dbReference type="InterPro" id="IPR036097">
    <property type="entry name" value="HisK_dim/P_sf"/>
</dbReference>
<dbReference type="Gene3D" id="2.60.40.2380">
    <property type="match status" value="1"/>
</dbReference>
<gene>
    <name evidence="9" type="ORF">SAMN05216588_10532</name>
</gene>
<dbReference type="PROSITE" id="PS50109">
    <property type="entry name" value="HIS_KIN"/>
    <property type="match status" value="1"/>
</dbReference>
<accession>A0A1G8CTR0</accession>
<dbReference type="CDD" id="cd17546">
    <property type="entry name" value="REC_hyHK_CKI1_RcsC-like"/>
    <property type="match status" value="1"/>
</dbReference>
<feature type="domain" description="Histidine kinase" evidence="7">
    <location>
        <begin position="431"/>
        <end position="655"/>
    </location>
</feature>
<sequence>MRSFLIIVLAICPILASAAGPAVFDDTTRALPLGQLMSVFEDVRGDRSIDDITSSALQGSFREHDKPVLNAGYSRSAFWVRIDLQYQPRHAEQARHHLHWLLELAYPPLDRLELYEEGADGRFRLTQRTGDALPFSSREIRQNNYLFPLDFKPEQVRRIYLRLESQGSIQAPLTLWSPTAYLEEQPARIYVLGIIYGVLLVMLIYNLFIFISVRDTSYLYYICYIASFGLYQVSVNGAGIEFFWPDNPWWANVATPFLIGATALFGCQFARSFLQTRQHSPWVDRCLLLLVVWGTLVMALALTVSYAVSLRLATVLALVFTLVVSVAGGLAWLRGMRVARYFIIAWAAFLLGGVVNTLMVLGYLPNVFLTMYASQIGSAIEVALLSLALADRINAMKEERARILQSASAKLEALNHELADSNRLKDDFLATVTHELRTPMNGVIGCLELMQTLRLDPEVEQYQKTATRSARDMMQMVNDILALTELQSGRLYPRRETFSLRGLLDGVCANHEGRARDKGLMFSLDLDERLPDTVEGDALKLAQGLGYLLDNAIKFTPAGKVCLRVRGVGEPTLDSLPLSFEVIDTGIGLEQVREADLYRRFHQLDNSMTRQYGGLGIGLSICRQLVELLGGNLAYEPNRAGDGGSIFRLSLTLALPVHKGGSQPVVRRASGSPVRVAEQCTVLVVEDNAINQLVIRGMLLKLGYRVRTADNGSEALECLQRESVDAVLLDCQMPVMDGFATCRALRLLPGCAELPVLAITAHSQSGDRERCLAAGMSDYLAKPVKFDELRVLLHDWVLCARLDHH</sequence>
<dbReference type="GO" id="GO:0000155">
    <property type="term" value="F:phosphorelay sensor kinase activity"/>
    <property type="evidence" value="ECO:0007669"/>
    <property type="project" value="InterPro"/>
</dbReference>
<dbReference type="Gene3D" id="3.30.565.10">
    <property type="entry name" value="Histidine kinase-like ATPase, C-terminal domain"/>
    <property type="match status" value="1"/>
</dbReference>
<evidence type="ECO:0000256" key="6">
    <source>
        <dbReference type="SAM" id="SignalP"/>
    </source>
</evidence>
<dbReference type="InterPro" id="IPR005467">
    <property type="entry name" value="His_kinase_dom"/>
</dbReference>
<dbReference type="Gene3D" id="3.40.50.2300">
    <property type="match status" value="1"/>
</dbReference>
<dbReference type="EC" id="2.7.13.3" evidence="2"/>
<keyword evidence="6" id="KW-0732">Signal</keyword>
<feature type="transmembrane region" description="Helical" evidence="5">
    <location>
        <begin position="189"/>
        <end position="211"/>
    </location>
</feature>
<feature type="transmembrane region" description="Helical" evidence="5">
    <location>
        <begin position="340"/>
        <end position="363"/>
    </location>
</feature>
<keyword evidence="3 4" id="KW-0597">Phosphoprotein</keyword>
<dbReference type="Pfam" id="PF00512">
    <property type="entry name" value="HisKA"/>
    <property type="match status" value="1"/>
</dbReference>
<dbReference type="STRING" id="29435.SAMN05216588_10532"/>
<dbReference type="SUPFAM" id="SSF55874">
    <property type="entry name" value="ATPase domain of HSP90 chaperone/DNA topoisomerase II/histidine kinase"/>
    <property type="match status" value="1"/>
</dbReference>
<dbReference type="SMART" id="SM00387">
    <property type="entry name" value="HATPase_c"/>
    <property type="match status" value="1"/>
</dbReference>
<evidence type="ECO:0000313" key="9">
    <source>
        <dbReference type="EMBL" id="SDH48882.1"/>
    </source>
</evidence>
<keyword evidence="5" id="KW-0812">Transmembrane</keyword>
<evidence type="ECO:0000256" key="2">
    <source>
        <dbReference type="ARBA" id="ARBA00012438"/>
    </source>
</evidence>
<keyword evidence="5" id="KW-0472">Membrane</keyword>
<keyword evidence="9" id="KW-0808">Transferase</keyword>
<dbReference type="InterPro" id="IPR011622">
    <property type="entry name" value="7TMR_DISM_rcpt_extracell_dom2"/>
</dbReference>
<feature type="domain" description="Response regulatory" evidence="8">
    <location>
        <begin position="681"/>
        <end position="797"/>
    </location>
</feature>
<dbReference type="Gene3D" id="1.10.287.130">
    <property type="match status" value="1"/>
</dbReference>
<dbReference type="SMART" id="SM00448">
    <property type="entry name" value="REC"/>
    <property type="match status" value="1"/>
</dbReference>
<protein>
    <recommendedName>
        <fullName evidence="2">histidine kinase</fullName>
        <ecNumber evidence="2">2.7.13.3</ecNumber>
    </recommendedName>
</protein>
<dbReference type="Proteomes" id="UP000198606">
    <property type="component" value="Unassembled WGS sequence"/>
</dbReference>
<comment type="catalytic activity">
    <reaction evidence="1">
        <text>ATP + protein L-histidine = ADP + protein N-phospho-L-histidine.</text>
        <dbReference type="EC" id="2.7.13.3"/>
    </reaction>
</comment>
<dbReference type="InterPro" id="IPR003594">
    <property type="entry name" value="HATPase_dom"/>
</dbReference>
<dbReference type="Pfam" id="PF07695">
    <property type="entry name" value="7TMR-DISM_7TM"/>
    <property type="match status" value="1"/>
</dbReference>
<dbReference type="PANTHER" id="PTHR45339">
    <property type="entry name" value="HYBRID SIGNAL TRANSDUCTION HISTIDINE KINASE J"/>
    <property type="match status" value="1"/>
</dbReference>
<dbReference type="PRINTS" id="PR00344">
    <property type="entry name" value="BCTRLSENSOR"/>
</dbReference>
<dbReference type="Pfam" id="PF00072">
    <property type="entry name" value="Response_reg"/>
    <property type="match status" value="1"/>
</dbReference>
<dbReference type="InterPro" id="IPR011623">
    <property type="entry name" value="7TMR_DISM_rcpt_extracell_dom1"/>
</dbReference>
<dbReference type="SUPFAM" id="SSF47384">
    <property type="entry name" value="Homodimeric domain of signal transducing histidine kinase"/>
    <property type="match status" value="1"/>
</dbReference>
<dbReference type="AlphaFoldDB" id="A0A1G8CTR0"/>
<feature type="chain" id="PRO_5011455448" description="histidine kinase" evidence="6">
    <location>
        <begin position="19"/>
        <end position="805"/>
    </location>
</feature>
<keyword evidence="5" id="KW-1133">Transmembrane helix</keyword>
<evidence type="ECO:0000256" key="3">
    <source>
        <dbReference type="ARBA" id="ARBA00022553"/>
    </source>
</evidence>
<feature type="signal peptide" evidence="6">
    <location>
        <begin position="1"/>
        <end position="18"/>
    </location>
</feature>
<feature type="transmembrane region" description="Helical" evidence="5">
    <location>
        <begin position="249"/>
        <end position="274"/>
    </location>
</feature>
<evidence type="ECO:0000256" key="5">
    <source>
        <dbReference type="SAM" id="Phobius"/>
    </source>
</evidence>
<dbReference type="Pfam" id="PF07696">
    <property type="entry name" value="7TMR-DISMED2"/>
    <property type="match status" value="1"/>
</dbReference>
<evidence type="ECO:0000259" key="7">
    <source>
        <dbReference type="PROSITE" id="PS50109"/>
    </source>
</evidence>
<dbReference type="InterPro" id="IPR004358">
    <property type="entry name" value="Sig_transdc_His_kin-like_C"/>
</dbReference>
<dbReference type="RefSeq" id="WP_084304222.1">
    <property type="nucleotide sequence ID" value="NZ_FNDG01000005.1"/>
</dbReference>
<evidence type="ECO:0000256" key="1">
    <source>
        <dbReference type="ARBA" id="ARBA00000085"/>
    </source>
</evidence>
<dbReference type="CDD" id="cd00082">
    <property type="entry name" value="HisKA"/>
    <property type="match status" value="1"/>
</dbReference>
<evidence type="ECO:0000256" key="4">
    <source>
        <dbReference type="PROSITE-ProRule" id="PRU00169"/>
    </source>
</evidence>
<reference evidence="9 10" key="1">
    <citation type="submission" date="2016-10" db="EMBL/GenBank/DDBJ databases">
        <authorList>
            <person name="de Groot N.N."/>
        </authorList>
    </citation>
    <scope>NUCLEOTIDE SEQUENCE [LARGE SCALE GENOMIC DNA]</scope>
    <source>
        <strain evidence="9 10">LMG 18387</strain>
    </source>
</reference>
<name>A0A1G8CTR0_9GAMM</name>
<feature type="transmembrane region" description="Helical" evidence="5">
    <location>
        <begin position="286"/>
        <end position="306"/>
    </location>
</feature>
<dbReference type="EMBL" id="FNDG01000005">
    <property type="protein sequence ID" value="SDH48882.1"/>
    <property type="molecule type" value="Genomic_DNA"/>
</dbReference>
<dbReference type="InterPro" id="IPR003661">
    <property type="entry name" value="HisK_dim/P_dom"/>
</dbReference>
<dbReference type="InterPro" id="IPR001789">
    <property type="entry name" value="Sig_transdc_resp-reg_receiver"/>
</dbReference>
<evidence type="ECO:0000259" key="8">
    <source>
        <dbReference type="PROSITE" id="PS50110"/>
    </source>
</evidence>
<dbReference type="SUPFAM" id="SSF52172">
    <property type="entry name" value="CheY-like"/>
    <property type="match status" value="1"/>
</dbReference>